<organism evidence="1 2">
    <name type="scientific">Flavobacterium hydrophilum</name>
    <dbReference type="NCBI Taxonomy" id="2211445"/>
    <lineage>
        <taxon>Bacteria</taxon>
        <taxon>Pseudomonadati</taxon>
        <taxon>Bacteroidota</taxon>
        <taxon>Flavobacteriia</taxon>
        <taxon>Flavobacteriales</taxon>
        <taxon>Flavobacteriaceae</taxon>
        <taxon>Flavobacterium</taxon>
    </lineage>
</organism>
<dbReference type="AlphaFoldDB" id="A0A2V4CJG8"/>
<proteinExistence type="predicted"/>
<evidence type="ECO:0000313" key="1">
    <source>
        <dbReference type="EMBL" id="PXY46014.1"/>
    </source>
</evidence>
<name>A0A2V4CJG8_9FLAO</name>
<dbReference type="Proteomes" id="UP000247681">
    <property type="component" value="Unassembled WGS sequence"/>
</dbReference>
<dbReference type="OrthoDB" id="1425503at2"/>
<protein>
    <recommendedName>
        <fullName evidence="3">DUF4304 domain-containing protein</fullName>
    </recommendedName>
</protein>
<gene>
    <name evidence="1" type="ORF">DMB68_02170</name>
</gene>
<evidence type="ECO:0008006" key="3">
    <source>
        <dbReference type="Google" id="ProtNLM"/>
    </source>
</evidence>
<accession>A0A2V4CJG8</accession>
<reference evidence="1 2" key="1">
    <citation type="submission" date="2018-05" db="EMBL/GenBank/DDBJ databases">
        <title>Flavobacterium sp. strain IMCC34758, incomplete genome.</title>
        <authorList>
            <person name="Joung Y."/>
        </authorList>
    </citation>
    <scope>NUCLEOTIDE SEQUENCE [LARGE SCALE GENOMIC DNA]</scope>
    <source>
        <strain evidence="1 2">IMCC34758</strain>
    </source>
</reference>
<dbReference type="RefSeq" id="WP_110345030.1">
    <property type="nucleotide sequence ID" value="NZ_QJHL01000001.1"/>
</dbReference>
<comment type="caution">
    <text evidence="1">The sequence shown here is derived from an EMBL/GenBank/DDBJ whole genome shotgun (WGS) entry which is preliminary data.</text>
</comment>
<evidence type="ECO:0000313" key="2">
    <source>
        <dbReference type="Proteomes" id="UP000247681"/>
    </source>
</evidence>
<dbReference type="EMBL" id="QJHL01000001">
    <property type="protein sequence ID" value="PXY46014.1"/>
    <property type="molecule type" value="Genomic_DNA"/>
</dbReference>
<keyword evidence="2" id="KW-1185">Reference proteome</keyword>
<sequence length="227" mass="26949">MNRELYIQTIRKECAFLEDEGYTFKEVDMNIFYTKDTNDKGFRIAFSWLEYGDKFVTHGLTAEKRFNIVEQEIQKILDGDLNNYYTIYKKPAADVDHIPQDLEYEMRGENFRFVSNTVKDIQLFSAFVKSFYQNDVVRFFNNYNEFIDVAKSYENLEREKISTLIINTGTDIFYRELVIKNKSKAHDENDFVKMVMSELEPMKSNSTFGKILENFKILHNNLQEKAV</sequence>